<gene>
    <name evidence="2" type="ORF">KUDE01_019635</name>
</gene>
<keyword evidence="3" id="KW-1185">Reference proteome</keyword>
<feature type="compositionally biased region" description="Gly residues" evidence="1">
    <location>
        <begin position="57"/>
        <end position="74"/>
    </location>
</feature>
<sequence length="125" mass="12808">MFQAIALASTSPNGGRESLFHPDFRDQGWSAASHTAGAPTLSARPGDGVRGWAIEGAGSGGGWWSYRGGGGRGGRGGRRQRASLRGGGFRGTASPAQRPWVGAPGGEGEESQPGEDSQEQRGQNS</sequence>
<evidence type="ECO:0000313" key="2">
    <source>
        <dbReference type="EMBL" id="KAK1894176.1"/>
    </source>
</evidence>
<accession>A0AAD9C3G1</accession>
<feature type="region of interest" description="Disordered" evidence="1">
    <location>
        <begin position="1"/>
        <end position="125"/>
    </location>
</feature>
<proteinExistence type="predicted"/>
<dbReference type="Proteomes" id="UP001228049">
    <property type="component" value="Unassembled WGS sequence"/>
</dbReference>
<evidence type="ECO:0000256" key="1">
    <source>
        <dbReference type="SAM" id="MobiDB-lite"/>
    </source>
</evidence>
<dbReference type="EMBL" id="JASDAP010000011">
    <property type="protein sequence ID" value="KAK1894176.1"/>
    <property type="molecule type" value="Genomic_DNA"/>
</dbReference>
<organism evidence="2 3">
    <name type="scientific">Dissostichus eleginoides</name>
    <name type="common">Patagonian toothfish</name>
    <name type="synonym">Dissostichus amissus</name>
    <dbReference type="NCBI Taxonomy" id="100907"/>
    <lineage>
        <taxon>Eukaryota</taxon>
        <taxon>Metazoa</taxon>
        <taxon>Chordata</taxon>
        <taxon>Craniata</taxon>
        <taxon>Vertebrata</taxon>
        <taxon>Euteleostomi</taxon>
        <taxon>Actinopterygii</taxon>
        <taxon>Neopterygii</taxon>
        <taxon>Teleostei</taxon>
        <taxon>Neoteleostei</taxon>
        <taxon>Acanthomorphata</taxon>
        <taxon>Eupercaria</taxon>
        <taxon>Perciformes</taxon>
        <taxon>Notothenioidei</taxon>
        <taxon>Nototheniidae</taxon>
        <taxon>Dissostichus</taxon>
    </lineage>
</organism>
<reference evidence="2" key="1">
    <citation type="submission" date="2023-04" db="EMBL/GenBank/DDBJ databases">
        <title>Chromosome-level genome of Chaenocephalus aceratus.</title>
        <authorList>
            <person name="Park H."/>
        </authorList>
    </citation>
    <scope>NUCLEOTIDE SEQUENCE</scope>
    <source>
        <strain evidence="2">DE</strain>
        <tissue evidence="2">Muscle</tissue>
    </source>
</reference>
<dbReference type="AlphaFoldDB" id="A0AAD9C3G1"/>
<protein>
    <submittedName>
        <fullName evidence="2">Uncharacterized protein</fullName>
    </submittedName>
</protein>
<feature type="compositionally biased region" description="Acidic residues" evidence="1">
    <location>
        <begin position="107"/>
        <end position="117"/>
    </location>
</feature>
<name>A0AAD9C3G1_DISEL</name>
<comment type="caution">
    <text evidence="2">The sequence shown here is derived from an EMBL/GenBank/DDBJ whole genome shotgun (WGS) entry which is preliminary data.</text>
</comment>
<evidence type="ECO:0000313" key="3">
    <source>
        <dbReference type="Proteomes" id="UP001228049"/>
    </source>
</evidence>